<evidence type="ECO:0000256" key="3">
    <source>
        <dbReference type="ARBA" id="ARBA00022670"/>
    </source>
</evidence>
<dbReference type="InterPro" id="IPR038765">
    <property type="entry name" value="Papain-like_cys_pep_sf"/>
</dbReference>
<dbReference type="PROSITE" id="PS00973">
    <property type="entry name" value="USP_2"/>
    <property type="match status" value="1"/>
</dbReference>
<dbReference type="Gene3D" id="3.90.70.10">
    <property type="entry name" value="Cysteine proteinases"/>
    <property type="match status" value="1"/>
</dbReference>
<dbReference type="HOGENOM" id="CLU_008279_10_4_1"/>
<evidence type="ECO:0000256" key="7">
    <source>
        <dbReference type="RuleBase" id="RU366025"/>
    </source>
</evidence>
<comment type="similarity">
    <text evidence="2 7">Belongs to the peptidase C19 family.</text>
</comment>
<organism evidence="10 11">
    <name type="scientific">Dichomitus squalens (strain LYAD-421)</name>
    <name type="common">Western red white-rot fungus</name>
    <dbReference type="NCBI Taxonomy" id="732165"/>
    <lineage>
        <taxon>Eukaryota</taxon>
        <taxon>Fungi</taxon>
        <taxon>Dikarya</taxon>
        <taxon>Basidiomycota</taxon>
        <taxon>Agaricomycotina</taxon>
        <taxon>Agaricomycetes</taxon>
        <taxon>Polyporales</taxon>
        <taxon>Polyporaceae</taxon>
        <taxon>Dichomitus</taxon>
    </lineage>
</organism>
<evidence type="ECO:0000256" key="2">
    <source>
        <dbReference type="ARBA" id="ARBA00009085"/>
    </source>
</evidence>
<evidence type="ECO:0000256" key="4">
    <source>
        <dbReference type="ARBA" id="ARBA00022786"/>
    </source>
</evidence>
<keyword evidence="6 7" id="KW-0788">Thiol protease</keyword>
<dbReference type="AlphaFoldDB" id="R7T1Q8"/>
<proteinExistence type="inferred from homology"/>
<evidence type="ECO:0000256" key="1">
    <source>
        <dbReference type="ARBA" id="ARBA00000707"/>
    </source>
</evidence>
<feature type="compositionally biased region" description="Basic residues" evidence="8">
    <location>
        <begin position="679"/>
        <end position="691"/>
    </location>
</feature>
<comment type="catalytic activity">
    <reaction evidence="1 7">
        <text>Thiol-dependent hydrolysis of ester, thioester, amide, peptide and isopeptide bonds formed by the C-terminal Gly of ubiquitin (a 76-residue protein attached to proteins as an intracellular targeting signal).</text>
        <dbReference type="EC" id="3.4.19.12"/>
    </reaction>
</comment>
<dbReference type="InterPro" id="IPR018200">
    <property type="entry name" value="USP_CS"/>
</dbReference>
<evidence type="ECO:0000256" key="6">
    <source>
        <dbReference type="ARBA" id="ARBA00022807"/>
    </source>
</evidence>
<dbReference type="InterPro" id="IPR001394">
    <property type="entry name" value="Peptidase_C19_UCH"/>
</dbReference>
<gene>
    <name evidence="10" type="ORF">DICSQDRAFT_58289</name>
</gene>
<keyword evidence="5 7" id="KW-0378">Hydrolase</keyword>
<dbReference type="InterPro" id="IPR028889">
    <property type="entry name" value="USP"/>
</dbReference>
<dbReference type="FunFam" id="3.90.70.10:FF:000119">
    <property type="entry name" value="Ubiquitin specific peptidase 36"/>
    <property type="match status" value="1"/>
</dbReference>
<reference evidence="10 11" key="1">
    <citation type="journal article" date="2012" name="Science">
        <title>The Paleozoic origin of enzymatic lignin decomposition reconstructed from 31 fungal genomes.</title>
        <authorList>
            <person name="Floudas D."/>
            <person name="Binder M."/>
            <person name="Riley R."/>
            <person name="Barry K."/>
            <person name="Blanchette R.A."/>
            <person name="Henrissat B."/>
            <person name="Martinez A.T."/>
            <person name="Otillar R."/>
            <person name="Spatafora J.W."/>
            <person name="Yadav J.S."/>
            <person name="Aerts A."/>
            <person name="Benoit I."/>
            <person name="Boyd A."/>
            <person name="Carlson A."/>
            <person name="Copeland A."/>
            <person name="Coutinho P.M."/>
            <person name="de Vries R.P."/>
            <person name="Ferreira P."/>
            <person name="Findley K."/>
            <person name="Foster B."/>
            <person name="Gaskell J."/>
            <person name="Glotzer D."/>
            <person name="Gorecki P."/>
            <person name="Heitman J."/>
            <person name="Hesse C."/>
            <person name="Hori C."/>
            <person name="Igarashi K."/>
            <person name="Jurgens J.A."/>
            <person name="Kallen N."/>
            <person name="Kersten P."/>
            <person name="Kohler A."/>
            <person name="Kuees U."/>
            <person name="Kumar T.K.A."/>
            <person name="Kuo A."/>
            <person name="LaButti K."/>
            <person name="Larrondo L.F."/>
            <person name="Lindquist E."/>
            <person name="Ling A."/>
            <person name="Lombard V."/>
            <person name="Lucas S."/>
            <person name="Lundell T."/>
            <person name="Martin R."/>
            <person name="McLaughlin D.J."/>
            <person name="Morgenstern I."/>
            <person name="Morin E."/>
            <person name="Murat C."/>
            <person name="Nagy L.G."/>
            <person name="Nolan M."/>
            <person name="Ohm R.A."/>
            <person name="Patyshakuliyeva A."/>
            <person name="Rokas A."/>
            <person name="Ruiz-Duenas F.J."/>
            <person name="Sabat G."/>
            <person name="Salamov A."/>
            <person name="Samejima M."/>
            <person name="Schmutz J."/>
            <person name="Slot J.C."/>
            <person name="St John F."/>
            <person name="Stenlid J."/>
            <person name="Sun H."/>
            <person name="Sun S."/>
            <person name="Syed K."/>
            <person name="Tsang A."/>
            <person name="Wiebenga A."/>
            <person name="Young D."/>
            <person name="Pisabarro A."/>
            <person name="Eastwood D.C."/>
            <person name="Martin F."/>
            <person name="Cullen D."/>
            <person name="Grigoriev I.V."/>
            <person name="Hibbett D.S."/>
        </authorList>
    </citation>
    <scope>NUCLEOTIDE SEQUENCE [LARGE SCALE GENOMIC DNA]</scope>
    <source>
        <strain evidence="10 11">LYAD-421 SS1</strain>
    </source>
</reference>
<dbReference type="InterPro" id="IPR050164">
    <property type="entry name" value="Peptidase_C19"/>
</dbReference>
<feature type="compositionally biased region" description="Polar residues" evidence="8">
    <location>
        <begin position="645"/>
        <end position="673"/>
    </location>
</feature>
<sequence length="691" mass="75309">MLASPLLPSPRFAEESSYRPAKDLDAFNKLLPPPIEFVEGSSSGVLAVGEGKYQPINESPKKTVADVSVTFLTRHTTLHAFFKKVQQTASTKATKPTSESPNHHKFIYTGPIETSWPNVSKPVGCGLGNTGNTCFLNSALQCLLHTPPLLHILSKHPESCHSPKSNNASCMICVLRQVMQDVFTKPHSTIPYPVITKLHVIAKHMRRGRQEDSHEFLRYFVDALQRSALAGAPPRAEHRHRKVDPKLAEKTWVYKIFGGLLRSRVSCLSCGYNSDTFDRMLDLSVDIAGVASLRDALRKFVAVDHLRGADKYKCEKCKKPVNADKQFTIHEAPAVLTVHLKRFSPMGRKIAIPIRYDERLSLEPFMSEGSFGPNYTLYGVISHAGNGPNSGHYYAHVKGANGRWHEMNDDYVAPLSGVPTSLKNAYILFYILEKGQALEAALAPRAVTPSRPTPPTSKIAGMKKRKVPDSETEDGRSSSAKTPKFIGPLLPSEQTASPMKDAGKADPQAETLKKKIAAAQCQSGKGALQSLAAYGDEDEDDDVGEKVSQEDDSAESPTAKAPSAPPASITATAPVQPRTEPAESPTSPAAGGIPPDSFYGTSTPKTTDRKRKTPDGEEDDASYKAWARTPITPSSSHKGRRHSSTPRISATNPYTQLKGGNNLHATRGSQLSSPGPDRRKPRHGPKQRLIM</sequence>
<evidence type="ECO:0000313" key="11">
    <source>
        <dbReference type="Proteomes" id="UP000053319"/>
    </source>
</evidence>
<dbReference type="SUPFAM" id="SSF54001">
    <property type="entry name" value="Cysteine proteinases"/>
    <property type="match status" value="1"/>
</dbReference>
<dbReference type="EMBL" id="JH719406">
    <property type="protein sequence ID" value="EJF62389.1"/>
    <property type="molecule type" value="Genomic_DNA"/>
</dbReference>
<dbReference type="KEGG" id="dsq:DICSQDRAFT_58289"/>
<dbReference type="OrthoDB" id="420187at2759"/>
<evidence type="ECO:0000256" key="5">
    <source>
        <dbReference type="ARBA" id="ARBA00022801"/>
    </source>
</evidence>
<dbReference type="OMA" id="CLSCGYN"/>
<feature type="region of interest" description="Disordered" evidence="8">
    <location>
        <begin position="529"/>
        <end position="691"/>
    </location>
</feature>
<dbReference type="GeneID" id="18842804"/>
<dbReference type="GO" id="GO:0006508">
    <property type="term" value="P:proteolysis"/>
    <property type="evidence" value="ECO:0007669"/>
    <property type="project" value="UniProtKB-KW"/>
</dbReference>
<feature type="domain" description="USP" evidence="9">
    <location>
        <begin position="125"/>
        <end position="433"/>
    </location>
</feature>
<dbReference type="GO" id="GO:0005634">
    <property type="term" value="C:nucleus"/>
    <property type="evidence" value="ECO:0007669"/>
    <property type="project" value="TreeGrafter"/>
</dbReference>
<keyword evidence="4 7" id="KW-0833">Ubl conjugation pathway</keyword>
<name>R7T1Q8_DICSQ</name>
<feature type="compositionally biased region" description="Low complexity" evidence="8">
    <location>
        <begin position="555"/>
        <end position="574"/>
    </location>
</feature>
<dbReference type="PROSITE" id="PS50235">
    <property type="entry name" value="USP_3"/>
    <property type="match status" value="1"/>
</dbReference>
<evidence type="ECO:0000259" key="9">
    <source>
        <dbReference type="PROSITE" id="PS50235"/>
    </source>
</evidence>
<keyword evidence="3 7" id="KW-0645">Protease</keyword>
<protein>
    <recommendedName>
        <fullName evidence="7">Ubiquitin carboxyl-terminal hydrolase</fullName>
        <ecNumber evidence="7">3.4.19.12</ecNumber>
    </recommendedName>
</protein>
<feature type="compositionally biased region" description="Basic and acidic residues" evidence="8">
    <location>
        <begin position="467"/>
        <end position="476"/>
    </location>
</feature>
<dbReference type="EC" id="3.4.19.12" evidence="7"/>
<dbReference type="GO" id="GO:0005829">
    <property type="term" value="C:cytosol"/>
    <property type="evidence" value="ECO:0007669"/>
    <property type="project" value="TreeGrafter"/>
</dbReference>
<dbReference type="GO" id="GO:0004843">
    <property type="term" value="F:cysteine-type deubiquitinase activity"/>
    <property type="evidence" value="ECO:0007669"/>
    <property type="project" value="UniProtKB-UniRule"/>
</dbReference>
<dbReference type="PANTHER" id="PTHR24006">
    <property type="entry name" value="UBIQUITIN CARBOXYL-TERMINAL HYDROLASE"/>
    <property type="match status" value="1"/>
</dbReference>
<feature type="region of interest" description="Disordered" evidence="8">
    <location>
        <begin position="446"/>
        <end position="511"/>
    </location>
</feature>
<dbReference type="RefSeq" id="XP_007365101.1">
    <property type="nucleotide sequence ID" value="XM_007365039.1"/>
</dbReference>
<dbReference type="Proteomes" id="UP000053319">
    <property type="component" value="Unassembled WGS sequence"/>
</dbReference>
<accession>R7T1Q8</accession>
<evidence type="ECO:0000256" key="8">
    <source>
        <dbReference type="SAM" id="MobiDB-lite"/>
    </source>
</evidence>
<dbReference type="PANTHER" id="PTHR24006:SF758">
    <property type="entry name" value="UBIQUITIN CARBOXYL-TERMINAL HYDROLASE 36"/>
    <property type="match status" value="1"/>
</dbReference>
<dbReference type="Pfam" id="PF00443">
    <property type="entry name" value="UCH"/>
    <property type="match status" value="1"/>
</dbReference>
<dbReference type="GO" id="GO:0016579">
    <property type="term" value="P:protein deubiquitination"/>
    <property type="evidence" value="ECO:0007669"/>
    <property type="project" value="InterPro"/>
</dbReference>
<evidence type="ECO:0000313" key="10">
    <source>
        <dbReference type="EMBL" id="EJF62389.1"/>
    </source>
</evidence>
<dbReference type="PROSITE" id="PS00972">
    <property type="entry name" value="USP_1"/>
    <property type="match status" value="1"/>
</dbReference>